<organism evidence="2 4">
    <name type="scientific">Didymodactylos carnosus</name>
    <dbReference type="NCBI Taxonomy" id="1234261"/>
    <lineage>
        <taxon>Eukaryota</taxon>
        <taxon>Metazoa</taxon>
        <taxon>Spiralia</taxon>
        <taxon>Gnathifera</taxon>
        <taxon>Rotifera</taxon>
        <taxon>Eurotatoria</taxon>
        <taxon>Bdelloidea</taxon>
        <taxon>Philodinida</taxon>
        <taxon>Philodinidae</taxon>
        <taxon>Didymodactylos</taxon>
    </lineage>
</organism>
<gene>
    <name evidence="2" type="ORF">GPM918_LOCUS39804</name>
    <name evidence="3" type="ORF">SRO942_LOCUS40710</name>
</gene>
<keyword evidence="4" id="KW-1185">Reference proteome</keyword>
<dbReference type="InterPro" id="IPR058554">
    <property type="entry name" value="RAG1_RNase_H"/>
</dbReference>
<dbReference type="OrthoDB" id="8193306at2759"/>
<dbReference type="EMBL" id="CAJNOQ010028449">
    <property type="protein sequence ID" value="CAF1561680.1"/>
    <property type="molecule type" value="Genomic_DNA"/>
</dbReference>
<dbReference type="AlphaFoldDB" id="A0A815XUA9"/>
<dbReference type="Proteomes" id="UP000663829">
    <property type="component" value="Unassembled WGS sequence"/>
</dbReference>
<evidence type="ECO:0000313" key="3">
    <source>
        <dbReference type="EMBL" id="CAF4423233.1"/>
    </source>
</evidence>
<evidence type="ECO:0000313" key="4">
    <source>
        <dbReference type="Proteomes" id="UP000663829"/>
    </source>
</evidence>
<proteinExistence type="predicted"/>
<accession>A0A815XUA9</accession>
<dbReference type="Pfam" id="PF26100">
    <property type="entry name" value="RAG1_RNase_H"/>
    <property type="match status" value="1"/>
</dbReference>
<protein>
    <recommendedName>
        <fullName evidence="1">V(D)J recombination-activating protein 1 RNase H domain-containing protein</fullName>
    </recommendedName>
</protein>
<sequence length="202" mass="23608">MVEELWHNLDMMLTSKRLIEVAKSQGKHVPPSLHYTEKIGYDGAGSMSIYRSPHNPQVEPNIFSKMFTPLSLTSSLTHNILWKNETPNSSKTNRPLAIIAEKESDDLIEFINKTFEPKEDQLRKPGIQFDHYGIMYNVQIEIHRNMKDFKIRQMEYGDIKKSRNDYNTRKGLTSKPLSDGEQHFITITHQYINLTNWILKIM</sequence>
<feature type="domain" description="V(D)J recombination-activating protein 1 RNase H" evidence="1">
    <location>
        <begin position="35"/>
        <end position="154"/>
    </location>
</feature>
<comment type="caution">
    <text evidence="2">The sequence shown here is derived from an EMBL/GenBank/DDBJ whole genome shotgun (WGS) entry which is preliminary data.</text>
</comment>
<dbReference type="EMBL" id="CAJOBC010094208">
    <property type="protein sequence ID" value="CAF4423233.1"/>
    <property type="molecule type" value="Genomic_DNA"/>
</dbReference>
<dbReference type="Proteomes" id="UP000681722">
    <property type="component" value="Unassembled WGS sequence"/>
</dbReference>
<reference evidence="2" key="1">
    <citation type="submission" date="2021-02" db="EMBL/GenBank/DDBJ databases">
        <authorList>
            <person name="Nowell W R."/>
        </authorList>
    </citation>
    <scope>NUCLEOTIDE SEQUENCE</scope>
</reference>
<name>A0A815XUA9_9BILA</name>
<evidence type="ECO:0000313" key="2">
    <source>
        <dbReference type="EMBL" id="CAF1561680.1"/>
    </source>
</evidence>
<evidence type="ECO:0000259" key="1">
    <source>
        <dbReference type="Pfam" id="PF26100"/>
    </source>
</evidence>